<protein>
    <submittedName>
        <fullName evidence="1">Uncharacterized protein</fullName>
    </submittedName>
</protein>
<evidence type="ECO:0000313" key="2">
    <source>
        <dbReference type="Proteomes" id="UP000821865"/>
    </source>
</evidence>
<comment type="caution">
    <text evidence="1">The sequence shown here is derived from an EMBL/GenBank/DDBJ whole genome shotgun (WGS) entry which is preliminary data.</text>
</comment>
<dbReference type="EMBL" id="CM023480">
    <property type="protein sequence ID" value="KAH7971170.1"/>
    <property type="molecule type" value="Genomic_DNA"/>
</dbReference>
<proteinExistence type="predicted"/>
<accession>A0ACB8DKI6</accession>
<keyword evidence="2" id="KW-1185">Reference proteome</keyword>
<dbReference type="Proteomes" id="UP000821865">
    <property type="component" value="Chromosome 11"/>
</dbReference>
<evidence type="ECO:0000313" key="1">
    <source>
        <dbReference type="EMBL" id="KAH7971170.1"/>
    </source>
</evidence>
<name>A0ACB8DKI6_DERSI</name>
<organism evidence="1 2">
    <name type="scientific">Dermacentor silvarum</name>
    <name type="common">Tick</name>
    <dbReference type="NCBI Taxonomy" id="543639"/>
    <lineage>
        <taxon>Eukaryota</taxon>
        <taxon>Metazoa</taxon>
        <taxon>Ecdysozoa</taxon>
        <taxon>Arthropoda</taxon>
        <taxon>Chelicerata</taxon>
        <taxon>Arachnida</taxon>
        <taxon>Acari</taxon>
        <taxon>Parasitiformes</taxon>
        <taxon>Ixodida</taxon>
        <taxon>Ixodoidea</taxon>
        <taxon>Ixodidae</taxon>
        <taxon>Rhipicephalinae</taxon>
        <taxon>Dermacentor</taxon>
    </lineage>
</organism>
<reference evidence="1" key="1">
    <citation type="submission" date="2020-05" db="EMBL/GenBank/DDBJ databases">
        <title>Large-scale comparative analyses of tick genomes elucidate their genetic diversity and vector capacities.</title>
        <authorList>
            <person name="Jia N."/>
            <person name="Wang J."/>
            <person name="Shi W."/>
            <person name="Du L."/>
            <person name="Sun Y."/>
            <person name="Zhan W."/>
            <person name="Jiang J."/>
            <person name="Wang Q."/>
            <person name="Zhang B."/>
            <person name="Ji P."/>
            <person name="Sakyi L.B."/>
            <person name="Cui X."/>
            <person name="Yuan T."/>
            <person name="Jiang B."/>
            <person name="Yang W."/>
            <person name="Lam T.T.-Y."/>
            <person name="Chang Q."/>
            <person name="Ding S."/>
            <person name="Wang X."/>
            <person name="Zhu J."/>
            <person name="Ruan X."/>
            <person name="Zhao L."/>
            <person name="Wei J."/>
            <person name="Que T."/>
            <person name="Du C."/>
            <person name="Cheng J."/>
            <person name="Dai P."/>
            <person name="Han X."/>
            <person name="Huang E."/>
            <person name="Gao Y."/>
            <person name="Liu J."/>
            <person name="Shao H."/>
            <person name="Ye R."/>
            <person name="Li L."/>
            <person name="Wei W."/>
            <person name="Wang X."/>
            <person name="Wang C."/>
            <person name="Yang T."/>
            <person name="Huo Q."/>
            <person name="Li W."/>
            <person name="Guo W."/>
            <person name="Chen H."/>
            <person name="Zhou L."/>
            <person name="Ni X."/>
            <person name="Tian J."/>
            <person name="Zhou Y."/>
            <person name="Sheng Y."/>
            <person name="Liu T."/>
            <person name="Pan Y."/>
            <person name="Xia L."/>
            <person name="Li J."/>
            <person name="Zhao F."/>
            <person name="Cao W."/>
        </authorList>
    </citation>
    <scope>NUCLEOTIDE SEQUENCE</scope>
    <source>
        <strain evidence="1">Dsil-2018</strain>
    </source>
</reference>
<sequence length="798" mass="87979">MTIPQETRLLRDRREFVQPMPCREVIFNVRFHKTAGSDSVQKMEPFLEPAVLAGTVYCFQCVECTTRTLGGGVLFRRVLPLPSDDWKEAMGEWFCQKHETASSDDLPDVVSPKPDELFTSAAHLLVHDKNVREGDFERENGRVRCGMCHTVVGRKGTPSSTALLATRVAVTHANEEDGSPVGGVDSTRLLRSFIKERLQPRMTSRIVLASAKQVLLLWLIGNCGTALLRHGGAAQRSARRTEARQQAELAFRSNAEAAAGVSQTSPASKEPSSRMVYCIEGESISPEDFANDPRWNRAIIAQKMAYPTLRSALTATSSDTLTQQPADLATPAQHKQGKPSSSKLRRHAPLPQLPATDLKVIFRPGGSLDLRQCNGGMLLPLVCNMVHVNYNEARLHDRLRINPYNNSFTISTPAEDRAQRYVQTQVLKIHDKQFPVRAYIAAPDDAIRGIIYNAIYDQSQEEIFEDLSALNQSKSFTIADARPFGRTKSILVTFVQTKTIPKQLNFYGAVYACHPFKAKVEACYNCWKPGHRADVCPQPVTNRCHRCGEPHPPTDPPTCKSKCILCNGLHFTSSKECKVRFERAGNPRSNPPATGKTAVQQDSTPPPNSSRRSSRSPFRSSSRERAASRTGSRSTSRKGRHRSWSSSFPPLPGQRTQPIEQQHDSSACPIQNASTPKQTPLPSLSTNSSRTESPAHNPPTKRKAQADADNPTPMDTEPLTALTAAIETMQASLASLQKDNVVWMTNIVNRLTALEQRQGAQEATTAQMQTQVNGLLHPKMTGSAPAEHPSPAQHGCTP</sequence>
<gene>
    <name evidence="1" type="ORF">HPB49_019896</name>
</gene>